<keyword evidence="2 6" id="KW-0032">Aminotransferase</keyword>
<dbReference type="STRING" id="278856.A0A212FIU7"/>
<comment type="caution">
    <text evidence="6">The sequence shown here is derived from an EMBL/GenBank/DDBJ whole genome shotgun (WGS) entry which is preliminary data.</text>
</comment>
<evidence type="ECO:0000256" key="2">
    <source>
        <dbReference type="ARBA" id="ARBA00022576"/>
    </source>
</evidence>
<keyword evidence="7" id="KW-1185">Reference proteome</keyword>
<dbReference type="Gene3D" id="3.40.640.10">
    <property type="entry name" value="Type I PLP-dependent aspartate aminotransferase-like (Major domain)"/>
    <property type="match status" value="2"/>
</dbReference>
<dbReference type="KEGG" id="dpl:KGM_212650"/>
<dbReference type="InterPro" id="IPR004839">
    <property type="entry name" value="Aminotransferase_I/II_large"/>
</dbReference>
<dbReference type="InterPro" id="IPR050859">
    <property type="entry name" value="Class-I_PLP-dep_aminotransf"/>
</dbReference>
<feature type="domain" description="Aminotransferase class I/classII large" evidence="5">
    <location>
        <begin position="99"/>
        <end position="250"/>
    </location>
</feature>
<gene>
    <name evidence="6" type="ORF">KGM_212650</name>
</gene>
<sequence length="539" mass="62159">MLNLLKKRTIICGLQRYSQDVKNLYKFFSEEENENQKYRTLDEKDYVRFLSKRALTQKPGPTRLLREGMPNEKTFPFTNLELTTRSGDRISIQGHQLDEALQYIPPRGQPGLRTELNNFQQELHRPPPLPRNLLVTTGGQHGIFLCVELLVDHGDPIICTEYAYTGLHYILKPYQVEYIGIKEDKDGLLPEELESVLNTRLKQGLKMPRVLFVVLTVSNPTGFLLSESRRRRIYEIACKYDLLIVEDELHRPPPLPRNLLVTTGGQHGIFLCVELLVDHGDPIICTEYAYTGLHYILKPYQVEYIGIKEDKDGLLPEELESVLNTRLKQGLKMPRVLFVVLTVSNPTGFLLSESRRRRIYEIACKYDLLIVEDEVYMFLNYTDTVIPSFLSLDTTGRVVRIDSISKVVSAGLRVGWLTGPEPLIRYTELALMSQMLHTCSLAQKIEGLIEWEDPAGGYFHWVKIRGLEDVRNMVFNTAFKHGLMLEPGHNFSYDTEKPSPYIRLTFTRMNLEQLDDNVNTIRDIIIEEKKRLNKQSVGK</sequence>
<name>A0A212FIU7_DANPL</name>
<dbReference type="GO" id="GO:0008483">
    <property type="term" value="F:transaminase activity"/>
    <property type="evidence" value="ECO:0007669"/>
    <property type="project" value="UniProtKB-KW"/>
</dbReference>
<evidence type="ECO:0000256" key="1">
    <source>
        <dbReference type="ARBA" id="ARBA00001933"/>
    </source>
</evidence>
<organism evidence="6 7">
    <name type="scientific">Danaus plexippus plexippus</name>
    <dbReference type="NCBI Taxonomy" id="278856"/>
    <lineage>
        <taxon>Eukaryota</taxon>
        <taxon>Metazoa</taxon>
        <taxon>Ecdysozoa</taxon>
        <taxon>Arthropoda</taxon>
        <taxon>Hexapoda</taxon>
        <taxon>Insecta</taxon>
        <taxon>Pterygota</taxon>
        <taxon>Neoptera</taxon>
        <taxon>Endopterygota</taxon>
        <taxon>Lepidoptera</taxon>
        <taxon>Glossata</taxon>
        <taxon>Ditrysia</taxon>
        <taxon>Papilionoidea</taxon>
        <taxon>Nymphalidae</taxon>
        <taxon>Danainae</taxon>
        <taxon>Danaini</taxon>
        <taxon>Danaina</taxon>
        <taxon>Danaus</taxon>
        <taxon>Danaus</taxon>
    </lineage>
</organism>
<evidence type="ECO:0000256" key="3">
    <source>
        <dbReference type="ARBA" id="ARBA00022679"/>
    </source>
</evidence>
<dbReference type="AlphaFoldDB" id="A0A212FIU7"/>
<feature type="domain" description="Aminotransferase class I/classII large" evidence="5">
    <location>
        <begin position="258"/>
        <end position="443"/>
    </location>
</feature>
<dbReference type="InParanoid" id="A0A212FIU7"/>
<dbReference type="Pfam" id="PF00155">
    <property type="entry name" value="Aminotran_1_2"/>
    <property type="match status" value="2"/>
</dbReference>
<dbReference type="InterPro" id="IPR015421">
    <property type="entry name" value="PyrdxlP-dep_Trfase_major"/>
</dbReference>
<dbReference type="FunCoup" id="A0A212FIU7">
    <property type="interactions" value="14"/>
</dbReference>
<dbReference type="Gene3D" id="3.90.1150.10">
    <property type="entry name" value="Aspartate Aminotransferase, domain 1"/>
    <property type="match status" value="1"/>
</dbReference>
<dbReference type="GO" id="GO:1901605">
    <property type="term" value="P:alpha-amino acid metabolic process"/>
    <property type="evidence" value="ECO:0007669"/>
    <property type="project" value="TreeGrafter"/>
</dbReference>
<dbReference type="InterPro" id="IPR015422">
    <property type="entry name" value="PyrdxlP-dep_Trfase_small"/>
</dbReference>
<accession>A0A212FIU7</accession>
<evidence type="ECO:0000259" key="5">
    <source>
        <dbReference type="Pfam" id="PF00155"/>
    </source>
</evidence>
<proteinExistence type="predicted"/>
<reference evidence="6 7" key="1">
    <citation type="journal article" date="2011" name="Cell">
        <title>The monarch butterfly genome yields insights into long-distance migration.</title>
        <authorList>
            <person name="Zhan S."/>
            <person name="Merlin C."/>
            <person name="Boore J.L."/>
            <person name="Reppert S.M."/>
        </authorList>
    </citation>
    <scope>NUCLEOTIDE SEQUENCE [LARGE SCALE GENOMIC DNA]</scope>
    <source>
        <strain evidence="6">F-2</strain>
    </source>
</reference>
<dbReference type="PANTHER" id="PTHR42790">
    <property type="entry name" value="AMINOTRANSFERASE"/>
    <property type="match status" value="1"/>
</dbReference>
<protein>
    <submittedName>
        <fullName evidence="6">Kynurenine/alpha-aminoadipate aminotransferase mitochondrial</fullName>
    </submittedName>
</protein>
<dbReference type="eggNOG" id="KOG0634">
    <property type="taxonomic scope" value="Eukaryota"/>
</dbReference>
<dbReference type="EMBL" id="AGBW02008333">
    <property type="protein sequence ID" value="OWR53640.1"/>
    <property type="molecule type" value="Genomic_DNA"/>
</dbReference>
<dbReference type="PANTHER" id="PTHR42790:SF19">
    <property type="entry name" value="KYNURENINE_ALPHA-AMINOADIPATE AMINOTRANSFERASE, MITOCHONDRIAL"/>
    <property type="match status" value="1"/>
</dbReference>
<dbReference type="CDD" id="cd00609">
    <property type="entry name" value="AAT_like"/>
    <property type="match status" value="1"/>
</dbReference>
<dbReference type="SUPFAM" id="SSF53383">
    <property type="entry name" value="PLP-dependent transferases"/>
    <property type="match status" value="2"/>
</dbReference>
<evidence type="ECO:0000313" key="7">
    <source>
        <dbReference type="Proteomes" id="UP000007151"/>
    </source>
</evidence>
<dbReference type="Proteomes" id="UP000007151">
    <property type="component" value="Unassembled WGS sequence"/>
</dbReference>
<keyword evidence="3" id="KW-0808">Transferase</keyword>
<evidence type="ECO:0000313" key="6">
    <source>
        <dbReference type="EMBL" id="OWR53640.1"/>
    </source>
</evidence>
<dbReference type="InterPro" id="IPR015424">
    <property type="entry name" value="PyrdxlP-dep_Trfase"/>
</dbReference>
<comment type="cofactor">
    <cofactor evidence="1">
        <name>pyridoxal 5'-phosphate</name>
        <dbReference type="ChEBI" id="CHEBI:597326"/>
    </cofactor>
</comment>
<keyword evidence="4" id="KW-0663">Pyridoxal phosphate</keyword>
<evidence type="ECO:0000256" key="4">
    <source>
        <dbReference type="ARBA" id="ARBA00022898"/>
    </source>
</evidence>
<dbReference type="GO" id="GO:0030170">
    <property type="term" value="F:pyridoxal phosphate binding"/>
    <property type="evidence" value="ECO:0007669"/>
    <property type="project" value="InterPro"/>
</dbReference>